<dbReference type="InterPro" id="IPR050378">
    <property type="entry name" value="Metallo-dep_Hydrolases_sf"/>
</dbReference>
<dbReference type="InterPro" id="IPR032466">
    <property type="entry name" value="Metal_Hydrolase"/>
</dbReference>
<dbReference type="InterPro" id="IPR013108">
    <property type="entry name" value="Amidohydro_3"/>
</dbReference>
<proteinExistence type="predicted"/>
<evidence type="ECO:0000259" key="1">
    <source>
        <dbReference type="Pfam" id="PF07969"/>
    </source>
</evidence>
<gene>
    <name evidence="2" type="ORF">A3F83_08305</name>
</gene>
<dbReference type="EMBL" id="MFIX01000111">
    <property type="protein sequence ID" value="OGG04614.1"/>
    <property type="molecule type" value="Genomic_DNA"/>
</dbReference>
<dbReference type="Gene3D" id="3.20.20.140">
    <property type="entry name" value="Metal-dependent hydrolases"/>
    <property type="match status" value="1"/>
</dbReference>
<dbReference type="STRING" id="1817867.A3F83_08305"/>
<dbReference type="GO" id="GO:0016811">
    <property type="term" value="F:hydrolase activity, acting on carbon-nitrogen (but not peptide) bonds, in linear amides"/>
    <property type="evidence" value="ECO:0007669"/>
    <property type="project" value="InterPro"/>
</dbReference>
<evidence type="ECO:0000313" key="3">
    <source>
        <dbReference type="Proteomes" id="UP000179129"/>
    </source>
</evidence>
<dbReference type="PROSITE" id="PS51257">
    <property type="entry name" value="PROKAR_LIPOPROTEIN"/>
    <property type="match status" value="1"/>
</dbReference>
<protein>
    <recommendedName>
        <fullName evidence="1">Amidohydrolase 3 domain-containing protein</fullName>
    </recommendedName>
</protein>
<reference evidence="2 3" key="1">
    <citation type="journal article" date="2016" name="Nat. Commun.">
        <title>Thousands of microbial genomes shed light on interconnected biogeochemical processes in an aquifer system.</title>
        <authorList>
            <person name="Anantharaman K."/>
            <person name="Brown C.T."/>
            <person name="Hug L.A."/>
            <person name="Sharon I."/>
            <person name="Castelle C.J."/>
            <person name="Probst A.J."/>
            <person name="Thomas B.C."/>
            <person name="Singh A."/>
            <person name="Wilkins M.J."/>
            <person name="Karaoz U."/>
            <person name="Brodie E.L."/>
            <person name="Williams K.H."/>
            <person name="Hubbard S.S."/>
            <person name="Banfield J.F."/>
        </authorList>
    </citation>
    <scope>NUCLEOTIDE SEQUENCE [LARGE SCALE GENOMIC DNA]</scope>
</reference>
<evidence type="ECO:0000313" key="2">
    <source>
        <dbReference type="EMBL" id="OGG04614.1"/>
    </source>
</evidence>
<sequence>MLTVKKYLPAILSFWLITGCGRGVNQDPQYDILITGGTLVDGSGAPGIRADVGIRGGTIAAVGDLSAARAAGIIDAAGLTVAPGVIDIHSHSDYSLLVDGDTQSKVRQGVTTEIIGEALSAGPVRPAEEKSRPVEGPGFGVKIDWETLAGYFDHLAAAGTSVNVGSFVGSMTVRRYVLGDTNRRASGEEIGQMVSLVEQAMREGALGVSSALLGSPLSTEELIAMARAAGEFGGIYSTHIRDEGDRIFESLDEAFRIGREAGVPVDVIHLKIADRKLWGQMDRVLEKFEQARSQGVRATANMYPYIAGQNDLAALVPPQGHDGGTQAMLARLRDPARRAEYRKILYAGGLPNWYNHYTASASWQSMLIVSVSTEKNRHLIGMTMDQVIAVSGGKEPTDVLYDLLLDEGGSVPTVYFLMTEEDVRTAMASPLVSFGSDGVAVKPEGALGEGQPHPRWYGTFPRVLGKYVREEKVLPLETAIQKMTSMNAEKLGLKDRGLIKEKMAADIFIFNPATIIDRATFSDPHQYPTGVEYVIVNGRMVLDGGKHTGARPGKILYGPGKK</sequence>
<name>A0A1F5YX12_9BACT</name>
<comment type="caution">
    <text evidence="2">The sequence shown here is derived from an EMBL/GenBank/DDBJ whole genome shotgun (WGS) entry which is preliminary data.</text>
</comment>
<feature type="domain" description="Amidohydrolase 3" evidence="1">
    <location>
        <begin position="448"/>
        <end position="541"/>
    </location>
</feature>
<dbReference type="InterPro" id="IPR023100">
    <property type="entry name" value="D-aminoacylase_insert_dom_sf"/>
</dbReference>
<dbReference type="SUPFAM" id="SSF51338">
    <property type="entry name" value="Composite domain of metallo-dependent hydrolases"/>
    <property type="match status" value="1"/>
</dbReference>
<dbReference type="AlphaFoldDB" id="A0A1F5YX12"/>
<dbReference type="SUPFAM" id="SSF51556">
    <property type="entry name" value="Metallo-dependent hydrolases"/>
    <property type="match status" value="1"/>
</dbReference>
<dbReference type="Proteomes" id="UP000179129">
    <property type="component" value="Unassembled WGS sequence"/>
</dbReference>
<dbReference type="Gene3D" id="3.30.1490.130">
    <property type="entry name" value="D-aminoacylase. Domain 3"/>
    <property type="match status" value="1"/>
</dbReference>
<dbReference type="CDD" id="cd01297">
    <property type="entry name" value="D-aminoacylase"/>
    <property type="match status" value="1"/>
</dbReference>
<dbReference type="Gene3D" id="2.30.40.10">
    <property type="entry name" value="Urease, subunit C, domain 1"/>
    <property type="match status" value="1"/>
</dbReference>
<dbReference type="Pfam" id="PF07969">
    <property type="entry name" value="Amidohydro_3"/>
    <property type="match status" value="2"/>
</dbReference>
<accession>A0A1F5YX12</accession>
<feature type="domain" description="Amidohydrolase 3" evidence="1">
    <location>
        <begin position="73"/>
        <end position="318"/>
    </location>
</feature>
<dbReference type="PANTHER" id="PTHR11647:SF1">
    <property type="entry name" value="COLLAPSIN RESPONSE MEDIATOR PROTEIN"/>
    <property type="match status" value="1"/>
</dbReference>
<organism evidence="2 3">
    <name type="scientific">Candidatus Glassbacteria bacterium RIFCSPLOWO2_12_FULL_58_11</name>
    <dbReference type="NCBI Taxonomy" id="1817867"/>
    <lineage>
        <taxon>Bacteria</taxon>
        <taxon>Candidatus Glassiibacteriota</taxon>
    </lineage>
</organism>
<dbReference type="PANTHER" id="PTHR11647">
    <property type="entry name" value="HYDRANTOINASE/DIHYDROPYRIMIDINASE FAMILY MEMBER"/>
    <property type="match status" value="1"/>
</dbReference>
<dbReference type="InterPro" id="IPR011059">
    <property type="entry name" value="Metal-dep_hydrolase_composite"/>
</dbReference>